<keyword evidence="9" id="KW-1185">Reference proteome</keyword>
<proteinExistence type="predicted"/>
<comment type="subcellular location">
    <subcellularLocation>
        <location evidence="1">Membrane</location>
        <topology evidence="1">Multi-pass membrane protein</topology>
    </subcellularLocation>
</comment>
<feature type="transmembrane region" description="Helical" evidence="5">
    <location>
        <begin position="273"/>
        <end position="298"/>
    </location>
</feature>
<feature type="domain" description="G-protein coupled receptors family 2 profile 2" evidence="7">
    <location>
        <begin position="118"/>
        <end position="370"/>
    </location>
</feature>
<keyword evidence="2 5" id="KW-0812">Transmembrane</keyword>
<evidence type="ECO:0000256" key="2">
    <source>
        <dbReference type="ARBA" id="ARBA00022692"/>
    </source>
</evidence>
<feature type="transmembrane region" description="Helical" evidence="5">
    <location>
        <begin position="319"/>
        <end position="340"/>
    </location>
</feature>
<dbReference type="GO" id="GO:0016020">
    <property type="term" value="C:membrane"/>
    <property type="evidence" value="ECO:0007669"/>
    <property type="project" value="UniProtKB-SubCell"/>
</dbReference>
<protein>
    <recommendedName>
        <fullName evidence="7">G-protein coupled receptors family 2 profile 2 domain-containing protein</fullName>
    </recommendedName>
</protein>
<feature type="transmembrane region" description="Helical" evidence="5">
    <location>
        <begin position="346"/>
        <end position="369"/>
    </location>
</feature>
<evidence type="ECO:0000259" key="7">
    <source>
        <dbReference type="PROSITE" id="PS50261"/>
    </source>
</evidence>
<sequence length="427" mass="49131">MYIQKLLMVIVFCAPLAVVQCVYECCPDQNILLSNMTCLTPRDNGNHSLPFSCKGKLFIDNGDFSDFGFLRNGTELVDESGTVTNYCHAAKIEESEIDGNVFIVCYQPTAEDEFFGMKNQVIICLILISACFTILTILVYLMVPSLLDQQAICIVHSLAALACVYIFLAVLRGQIDGDHACKTFAYLMYFATFYMFCWQGVLSFHIWRTTVKPNMGHGIKWMVPYHSVGIGGPTLFLVIILLAHYSPSEFWLDIRPGFGDVSCWFSSVKVQWIYFWTPISMLLIVNGIFYLWTIAFLWNKVNNSRKKILKYRCKLCIRLYIIMGMTWVIEVATFAANLHSSIFEQVLVFLLDLVNILQGVLIFLVFVVFRRRVRRALANKNLCNIPFPSRWRQLEDEEMDEEEDKTNNITVLYKDQEDDLVNVEFKS</sequence>
<gene>
    <name evidence="8" type="ORF">ABEB36_002333</name>
</gene>
<feature type="chain" id="PRO_5044779968" description="G-protein coupled receptors family 2 profile 2 domain-containing protein" evidence="6">
    <location>
        <begin position="22"/>
        <end position="427"/>
    </location>
</feature>
<dbReference type="Gene3D" id="1.20.1070.10">
    <property type="entry name" value="Rhodopsin 7-helix transmembrane proteins"/>
    <property type="match status" value="1"/>
</dbReference>
<organism evidence="8 9">
    <name type="scientific">Hypothenemus hampei</name>
    <name type="common">Coffee berry borer</name>
    <dbReference type="NCBI Taxonomy" id="57062"/>
    <lineage>
        <taxon>Eukaryota</taxon>
        <taxon>Metazoa</taxon>
        <taxon>Ecdysozoa</taxon>
        <taxon>Arthropoda</taxon>
        <taxon>Hexapoda</taxon>
        <taxon>Insecta</taxon>
        <taxon>Pterygota</taxon>
        <taxon>Neoptera</taxon>
        <taxon>Endopterygota</taxon>
        <taxon>Coleoptera</taxon>
        <taxon>Polyphaga</taxon>
        <taxon>Cucujiformia</taxon>
        <taxon>Curculionidae</taxon>
        <taxon>Scolytinae</taxon>
        <taxon>Hypothenemus</taxon>
    </lineage>
</organism>
<dbReference type="PANTHER" id="PTHR46953:SF1">
    <property type="entry name" value="G-PROTEIN COUPLED RECEPTOR MTH-LIKE 1-RELATED"/>
    <property type="match status" value="1"/>
</dbReference>
<keyword evidence="4 5" id="KW-0472">Membrane</keyword>
<reference evidence="8 9" key="1">
    <citation type="submission" date="2024-05" db="EMBL/GenBank/DDBJ databases">
        <title>Genetic variation in Jamaican populations of the coffee berry borer (Hypothenemus hampei).</title>
        <authorList>
            <person name="Errbii M."/>
            <person name="Myrie A."/>
        </authorList>
    </citation>
    <scope>NUCLEOTIDE SEQUENCE [LARGE SCALE GENOMIC DNA]</scope>
    <source>
        <strain evidence="8">JA-Hopewell-2020-01-JO</strain>
        <tissue evidence="8">Whole body</tissue>
    </source>
</reference>
<evidence type="ECO:0000313" key="9">
    <source>
        <dbReference type="Proteomes" id="UP001566132"/>
    </source>
</evidence>
<feature type="transmembrane region" description="Helical" evidence="5">
    <location>
        <begin position="183"/>
        <end position="207"/>
    </location>
</feature>
<evidence type="ECO:0000313" key="8">
    <source>
        <dbReference type="EMBL" id="KAL1512807.1"/>
    </source>
</evidence>
<feature type="transmembrane region" description="Helical" evidence="5">
    <location>
        <begin position="153"/>
        <end position="171"/>
    </location>
</feature>
<dbReference type="EMBL" id="JBDJPC010000002">
    <property type="protein sequence ID" value="KAL1512807.1"/>
    <property type="molecule type" value="Genomic_DNA"/>
</dbReference>
<keyword evidence="3 5" id="KW-1133">Transmembrane helix</keyword>
<dbReference type="InterPro" id="IPR017981">
    <property type="entry name" value="GPCR_2-like_7TM"/>
</dbReference>
<comment type="caution">
    <text evidence="8">The sequence shown here is derived from an EMBL/GenBank/DDBJ whole genome shotgun (WGS) entry which is preliminary data.</text>
</comment>
<feature type="transmembrane region" description="Helical" evidence="5">
    <location>
        <begin position="120"/>
        <end position="141"/>
    </location>
</feature>
<name>A0ABD1F5D1_HYPHA</name>
<dbReference type="CDD" id="cd15039">
    <property type="entry name" value="7tmB3_Methuselah-like"/>
    <property type="match status" value="1"/>
</dbReference>
<feature type="signal peptide" evidence="6">
    <location>
        <begin position="1"/>
        <end position="21"/>
    </location>
</feature>
<evidence type="ECO:0000256" key="4">
    <source>
        <dbReference type="ARBA" id="ARBA00023136"/>
    </source>
</evidence>
<dbReference type="Proteomes" id="UP001566132">
    <property type="component" value="Unassembled WGS sequence"/>
</dbReference>
<evidence type="ECO:0000256" key="5">
    <source>
        <dbReference type="SAM" id="Phobius"/>
    </source>
</evidence>
<evidence type="ECO:0000256" key="3">
    <source>
        <dbReference type="ARBA" id="ARBA00022989"/>
    </source>
</evidence>
<accession>A0ABD1F5D1</accession>
<dbReference type="InterPro" id="IPR052808">
    <property type="entry name" value="GPCR_Mth-like"/>
</dbReference>
<feature type="transmembrane region" description="Helical" evidence="5">
    <location>
        <begin position="228"/>
        <end position="246"/>
    </location>
</feature>
<dbReference type="PANTHER" id="PTHR46953">
    <property type="entry name" value="G-PROTEIN COUPLED RECEPTOR MTH-LIKE 1-RELATED"/>
    <property type="match status" value="1"/>
</dbReference>
<evidence type="ECO:0000256" key="1">
    <source>
        <dbReference type="ARBA" id="ARBA00004141"/>
    </source>
</evidence>
<dbReference type="Pfam" id="PF00002">
    <property type="entry name" value="7tm_2"/>
    <property type="match status" value="1"/>
</dbReference>
<keyword evidence="6" id="KW-0732">Signal</keyword>
<dbReference type="PROSITE" id="PS50261">
    <property type="entry name" value="G_PROTEIN_RECEP_F2_4"/>
    <property type="match status" value="1"/>
</dbReference>
<dbReference type="InterPro" id="IPR000832">
    <property type="entry name" value="GPCR_2_secretin-like"/>
</dbReference>
<evidence type="ECO:0000256" key="6">
    <source>
        <dbReference type="SAM" id="SignalP"/>
    </source>
</evidence>
<dbReference type="AlphaFoldDB" id="A0ABD1F5D1"/>